<keyword evidence="2" id="KW-1185">Reference proteome</keyword>
<evidence type="ECO:0000313" key="2">
    <source>
        <dbReference type="Proteomes" id="UP001418222"/>
    </source>
</evidence>
<comment type="caution">
    <text evidence="1">The sequence shown here is derived from an EMBL/GenBank/DDBJ whole genome shotgun (WGS) entry which is preliminary data.</text>
</comment>
<sequence>MLNTTAERAEGCWRSVQRGFSERLARLVLRGGLGRIPGGETVARRRISVELWSEKEENTEDKRCEMSRYEAPFIVSKRWLRWLCNYPHTVTTNIIILSIVSSV</sequence>
<name>A0AAP0GCY6_9ASPA</name>
<evidence type="ECO:0000313" key="1">
    <source>
        <dbReference type="EMBL" id="KAK8951761.1"/>
    </source>
</evidence>
<dbReference type="AlphaFoldDB" id="A0AAP0GCY6"/>
<gene>
    <name evidence="1" type="ORF">KSP39_PZI004380</name>
</gene>
<proteinExistence type="predicted"/>
<dbReference type="Proteomes" id="UP001418222">
    <property type="component" value="Unassembled WGS sequence"/>
</dbReference>
<accession>A0AAP0GCY6</accession>
<organism evidence="1 2">
    <name type="scientific">Platanthera zijinensis</name>
    <dbReference type="NCBI Taxonomy" id="2320716"/>
    <lineage>
        <taxon>Eukaryota</taxon>
        <taxon>Viridiplantae</taxon>
        <taxon>Streptophyta</taxon>
        <taxon>Embryophyta</taxon>
        <taxon>Tracheophyta</taxon>
        <taxon>Spermatophyta</taxon>
        <taxon>Magnoliopsida</taxon>
        <taxon>Liliopsida</taxon>
        <taxon>Asparagales</taxon>
        <taxon>Orchidaceae</taxon>
        <taxon>Orchidoideae</taxon>
        <taxon>Orchideae</taxon>
        <taxon>Orchidinae</taxon>
        <taxon>Platanthera</taxon>
    </lineage>
</organism>
<reference evidence="1 2" key="1">
    <citation type="journal article" date="2022" name="Nat. Plants">
        <title>Genomes of leafy and leafless Platanthera orchids illuminate the evolution of mycoheterotrophy.</title>
        <authorList>
            <person name="Li M.H."/>
            <person name="Liu K.W."/>
            <person name="Li Z."/>
            <person name="Lu H.C."/>
            <person name="Ye Q.L."/>
            <person name="Zhang D."/>
            <person name="Wang J.Y."/>
            <person name="Li Y.F."/>
            <person name="Zhong Z.M."/>
            <person name="Liu X."/>
            <person name="Yu X."/>
            <person name="Liu D.K."/>
            <person name="Tu X.D."/>
            <person name="Liu B."/>
            <person name="Hao Y."/>
            <person name="Liao X.Y."/>
            <person name="Jiang Y.T."/>
            <person name="Sun W.H."/>
            <person name="Chen J."/>
            <person name="Chen Y.Q."/>
            <person name="Ai Y."/>
            <person name="Zhai J.W."/>
            <person name="Wu S.S."/>
            <person name="Zhou Z."/>
            <person name="Hsiao Y.Y."/>
            <person name="Wu W.L."/>
            <person name="Chen Y.Y."/>
            <person name="Lin Y.F."/>
            <person name="Hsu J.L."/>
            <person name="Li C.Y."/>
            <person name="Wang Z.W."/>
            <person name="Zhao X."/>
            <person name="Zhong W.Y."/>
            <person name="Ma X.K."/>
            <person name="Ma L."/>
            <person name="Huang J."/>
            <person name="Chen G.Z."/>
            <person name="Huang M.Z."/>
            <person name="Huang L."/>
            <person name="Peng D.H."/>
            <person name="Luo Y.B."/>
            <person name="Zou S.Q."/>
            <person name="Chen S.P."/>
            <person name="Lan S."/>
            <person name="Tsai W.C."/>
            <person name="Van de Peer Y."/>
            <person name="Liu Z.J."/>
        </authorList>
    </citation>
    <scope>NUCLEOTIDE SEQUENCE [LARGE SCALE GENOMIC DNA]</scope>
    <source>
        <strain evidence="1">Lor287</strain>
    </source>
</reference>
<dbReference type="EMBL" id="JBBWWQ010000003">
    <property type="protein sequence ID" value="KAK8951761.1"/>
    <property type="molecule type" value="Genomic_DNA"/>
</dbReference>
<protein>
    <submittedName>
        <fullName evidence="1">Uncharacterized protein</fullName>
    </submittedName>
</protein>